<sequence length="81" mass="9287">MRRICVFFLSLYQYLISPLYTPCCRFTPTCSEYARQAVLVHGVCRGLGLTLRRLMRCHPLCSGGYDPVPSPNFAKRDFHGE</sequence>
<name>A0A0X8JNY7_9BACT</name>
<dbReference type="EMBL" id="CP014230">
    <property type="protein sequence ID" value="AMD92235.1"/>
    <property type="molecule type" value="Genomic_DNA"/>
</dbReference>
<keyword evidence="1" id="KW-1003">Cell membrane</keyword>
<dbReference type="KEGG" id="doa:AXF15_03315"/>
<comment type="subcellular location">
    <subcellularLocation>
        <location evidence="1">Cell membrane</location>
        <topology evidence="1">Peripheral membrane protein</topology>
        <orientation evidence="1">Cytoplasmic side</orientation>
    </subcellularLocation>
</comment>
<dbReference type="GO" id="GO:0005886">
    <property type="term" value="C:plasma membrane"/>
    <property type="evidence" value="ECO:0007669"/>
    <property type="project" value="UniProtKB-SubCell"/>
</dbReference>
<comment type="function">
    <text evidence="1">Could be involved in insertion of integral membrane proteins into the membrane.</text>
</comment>
<dbReference type="AlphaFoldDB" id="A0A0X8JNY7"/>
<dbReference type="Pfam" id="PF01809">
    <property type="entry name" value="YidD"/>
    <property type="match status" value="1"/>
</dbReference>
<dbReference type="HAMAP" id="MF_00386">
    <property type="entry name" value="UPF0161_YidD"/>
    <property type="match status" value="1"/>
</dbReference>
<dbReference type="NCBIfam" id="TIGR00278">
    <property type="entry name" value="membrane protein insertion efficiency factor YidD"/>
    <property type="match status" value="1"/>
</dbReference>
<dbReference type="OrthoDB" id="9801753at2"/>
<dbReference type="SMART" id="SM01234">
    <property type="entry name" value="Haemolytic"/>
    <property type="match status" value="1"/>
</dbReference>
<evidence type="ECO:0000256" key="1">
    <source>
        <dbReference type="HAMAP-Rule" id="MF_00386"/>
    </source>
</evidence>
<dbReference type="STRING" id="888061.AXF15_03315"/>
<dbReference type="Proteomes" id="UP000063964">
    <property type="component" value="Chromosome"/>
</dbReference>
<dbReference type="RefSeq" id="WP_066603306.1">
    <property type="nucleotide sequence ID" value="NZ_CP014230.1"/>
</dbReference>
<proteinExistence type="inferred from homology"/>
<evidence type="ECO:0000313" key="3">
    <source>
        <dbReference type="Proteomes" id="UP000063964"/>
    </source>
</evidence>
<dbReference type="PANTHER" id="PTHR33383:SF1">
    <property type="entry name" value="MEMBRANE PROTEIN INSERTION EFFICIENCY FACTOR-RELATED"/>
    <property type="match status" value="1"/>
</dbReference>
<keyword evidence="1" id="KW-0472">Membrane</keyword>
<comment type="similarity">
    <text evidence="1">Belongs to the UPF0161 family.</text>
</comment>
<reference evidence="3" key="1">
    <citation type="submission" date="2016-02" db="EMBL/GenBank/DDBJ databases">
        <authorList>
            <person name="Holder M.E."/>
            <person name="Ajami N.J."/>
            <person name="Petrosino J.F."/>
        </authorList>
    </citation>
    <scope>NUCLEOTIDE SEQUENCE [LARGE SCALE GENOMIC DNA]</scope>
    <source>
        <strain evidence="3">DSM 12838</strain>
    </source>
</reference>
<protein>
    <recommendedName>
        <fullName evidence="1">Putative membrane protein insertion efficiency factor</fullName>
    </recommendedName>
</protein>
<keyword evidence="3" id="KW-1185">Reference proteome</keyword>
<evidence type="ECO:0000313" key="2">
    <source>
        <dbReference type="EMBL" id="AMD92235.1"/>
    </source>
</evidence>
<organism evidence="2 3">
    <name type="scientific">Desulfomicrobium orale DSM 12838</name>
    <dbReference type="NCBI Taxonomy" id="888061"/>
    <lineage>
        <taxon>Bacteria</taxon>
        <taxon>Pseudomonadati</taxon>
        <taxon>Thermodesulfobacteriota</taxon>
        <taxon>Desulfovibrionia</taxon>
        <taxon>Desulfovibrionales</taxon>
        <taxon>Desulfomicrobiaceae</taxon>
        <taxon>Desulfomicrobium</taxon>
    </lineage>
</organism>
<gene>
    <name evidence="2" type="ORF">AXF15_03315</name>
</gene>
<accession>A0A0X8JNY7</accession>
<dbReference type="InterPro" id="IPR002696">
    <property type="entry name" value="Membr_insert_effic_factor_YidD"/>
</dbReference>
<dbReference type="PANTHER" id="PTHR33383">
    <property type="entry name" value="MEMBRANE PROTEIN INSERTION EFFICIENCY FACTOR-RELATED"/>
    <property type="match status" value="1"/>
</dbReference>